<evidence type="ECO:0000313" key="1">
    <source>
        <dbReference type="EMBL" id="MDP5138474.1"/>
    </source>
</evidence>
<name>A0ABT9I4Z5_9GAMM</name>
<protein>
    <submittedName>
        <fullName evidence="1">Uncharacterized protein</fullName>
    </submittedName>
</protein>
<accession>A0ABT9I4Z5</accession>
<comment type="caution">
    <text evidence="1">The sequence shown here is derived from an EMBL/GenBank/DDBJ whole genome shotgun (WGS) entry which is preliminary data.</text>
</comment>
<evidence type="ECO:0000313" key="2">
    <source>
        <dbReference type="Proteomes" id="UP001231109"/>
    </source>
</evidence>
<dbReference type="RefSeq" id="WP_305977596.1">
    <property type="nucleotide sequence ID" value="NZ_JAPJDZ010000172.1"/>
</dbReference>
<dbReference type="EMBL" id="JAPJDZ010000172">
    <property type="protein sequence ID" value="MDP5138474.1"/>
    <property type="molecule type" value="Genomic_DNA"/>
</dbReference>
<keyword evidence="2" id="KW-1185">Reference proteome</keyword>
<dbReference type="Proteomes" id="UP001231109">
    <property type="component" value="Unassembled WGS sequence"/>
</dbReference>
<organism evidence="1 2">
    <name type="scientific">Rheinheimera baltica</name>
    <dbReference type="NCBI Taxonomy" id="67576"/>
    <lineage>
        <taxon>Bacteria</taxon>
        <taxon>Pseudomonadati</taxon>
        <taxon>Pseudomonadota</taxon>
        <taxon>Gammaproteobacteria</taxon>
        <taxon>Chromatiales</taxon>
        <taxon>Chromatiaceae</taxon>
        <taxon>Rheinheimera</taxon>
    </lineage>
</organism>
<reference evidence="1 2" key="1">
    <citation type="submission" date="2022-11" db="EMBL/GenBank/DDBJ databases">
        <title>Viruses from the air-sea interface of a natural surface slick.</title>
        <authorList>
            <person name="Rahlff J."/>
            <person name="Holmfeldt K."/>
        </authorList>
    </citation>
    <scope>NUCLEOTIDE SEQUENCE [LARGE SCALE GENOMIC DNA]</scope>
    <source>
        <strain evidence="1 2">SMS4</strain>
    </source>
</reference>
<sequence>MTGTYEWNPMPHQVDVRCPTCKEYALFEFAEIVKISKKEDVAFFQESNQFEYGRFQDSCGHYWHAAIYFAGLHGSPEMALINLPEGYIPTDWQHSKYMHRSHGSDLGSVSCRHCGNRFVHNLRWPLDAYYAISYKGKELWAFNRDSAIELRDYIESKTRNISKYQWSNFLLHVPSIFKSHKARGEVTKLINRLLKSV</sequence>
<gene>
    <name evidence="1" type="ORF">ORJ04_21225</name>
</gene>
<proteinExistence type="predicted"/>